<comment type="caution">
    <text evidence="2">The sequence shown here is derived from an EMBL/GenBank/DDBJ whole genome shotgun (WGS) entry which is preliminary data.</text>
</comment>
<dbReference type="SUPFAM" id="SSF51695">
    <property type="entry name" value="PLC-like phosphodiesterases"/>
    <property type="match status" value="1"/>
</dbReference>
<dbReference type="InterPro" id="IPR017946">
    <property type="entry name" value="PLC-like_Pdiesterase_TIM-brl"/>
</dbReference>
<name>A0ABT8CCL9_9BACT</name>
<dbReference type="PROSITE" id="PS51704">
    <property type="entry name" value="GP_PDE"/>
    <property type="match status" value="1"/>
</dbReference>
<evidence type="ECO:0000313" key="3">
    <source>
        <dbReference type="Proteomes" id="UP001236663"/>
    </source>
</evidence>
<dbReference type="Proteomes" id="UP001236663">
    <property type="component" value="Unassembled WGS sequence"/>
</dbReference>
<evidence type="ECO:0000259" key="1">
    <source>
        <dbReference type="PROSITE" id="PS51704"/>
    </source>
</evidence>
<proteinExistence type="predicted"/>
<dbReference type="InterPro" id="IPR030395">
    <property type="entry name" value="GP_PDE_dom"/>
</dbReference>
<organism evidence="2 3">
    <name type="scientific">Cyclobacterium jeungdonense</name>
    <dbReference type="NCBI Taxonomy" id="708087"/>
    <lineage>
        <taxon>Bacteria</taxon>
        <taxon>Pseudomonadati</taxon>
        <taxon>Bacteroidota</taxon>
        <taxon>Cytophagia</taxon>
        <taxon>Cytophagales</taxon>
        <taxon>Cyclobacteriaceae</taxon>
        <taxon>Cyclobacterium</taxon>
    </lineage>
</organism>
<accession>A0ABT8CCL9</accession>
<reference evidence="3" key="1">
    <citation type="journal article" date="2019" name="Int. J. Syst. Evol. Microbiol.">
        <title>The Global Catalogue of Microorganisms (GCM) 10K type strain sequencing project: providing services to taxonomists for standard genome sequencing and annotation.</title>
        <authorList>
            <consortium name="The Broad Institute Genomics Platform"/>
            <consortium name="The Broad Institute Genome Sequencing Center for Infectious Disease"/>
            <person name="Wu L."/>
            <person name="Ma J."/>
        </authorList>
    </citation>
    <scope>NUCLEOTIDE SEQUENCE [LARGE SCALE GENOMIC DNA]</scope>
    <source>
        <strain evidence="3">CECT 7706</strain>
    </source>
</reference>
<sequence length="236" mass="26816">MEFHTNKVIAHRGAWKAAAHPQNSLASLQQAVEMGCEGSEFDVWMTKDGILVANHDADHEGMAIEETTYAELLQKPLPNGEKLPTAEAYIKKGMMQLGTKLIFEIKPSQISKARGQELASKSVELVKKLKAEMWVDYITFDYDIGLKVLELDPEANVAYLTGNKTPQELKDDGFFGFDYNIKIVKENPQWIKEAHDLGLTVNVWTVNQEEDMRWLLEKKVDFITTDEPEKLFSLIK</sequence>
<gene>
    <name evidence="2" type="ORF">QWZ15_19065</name>
</gene>
<dbReference type="RefSeq" id="WP_240459187.1">
    <property type="nucleotide sequence ID" value="NZ_JAUFQS010000047.1"/>
</dbReference>
<evidence type="ECO:0000313" key="2">
    <source>
        <dbReference type="EMBL" id="MDN3689932.1"/>
    </source>
</evidence>
<keyword evidence="3" id="KW-1185">Reference proteome</keyword>
<protein>
    <submittedName>
        <fullName evidence="2">Glycerophosphodiester phosphodiesterase family protein</fullName>
    </submittedName>
</protein>
<dbReference type="Gene3D" id="3.20.20.190">
    <property type="entry name" value="Phosphatidylinositol (PI) phosphodiesterase"/>
    <property type="match status" value="1"/>
</dbReference>
<feature type="domain" description="GP-PDE" evidence="1">
    <location>
        <begin position="6"/>
        <end position="235"/>
    </location>
</feature>
<dbReference type="EMBL" id="JAUFQS010000047">
    <property type="protein sequence ID" value="MDN3689932.1"/>
    <property type="molecule type" value="Genomic_DNA"/>
</dbReference>
<dbReference type="PANTHER" id="PTHR46211:SF1">
    <property type="entry name" value="GLYCEROPHOSPHODIESTER PHOSPHODIESTERASE, CYTOPLASMIC"/>
    <property type="match status" value="1"/>
</dbReference>
<dbReference type="Pfam" id="PF03009">
    <property type="entry name" value="GDPD"/>
    <property type="match status" value="1"/>
</dbReference>
<dbReference type="PANTHER" id="PTHR46211">
    <property type="entry name" value="GLYCEROPHOSPHORYL DIESTER PHOSPHODIESTERASE"/>
    <property type="match status" value="1"/>
</dbReference>